<dbReference type="AlphaFoldDB" id="A0AAU7DXA2"/>
<protein>
    <recommendedName>
        <fullName evidence="2">MarR family transcriptional regulator</fullName>
    </recommendedName>
</protein>
<name>A0AAU7DXA2_9MICO</name>
<accession>A0AAU7DXA2</accession>
<dbReference type="EMBL" id="CP146203">
    <property type="protein sequence ID" value="XBH21927.1"/>
    <property type="molecule type" value="Genomic_DNA"/>
</dbReference>
<proteinExistence type="predicted"/>
<organism evidence="1">
    <name type="scientific">Jonesiaceae bacterium BS-20</name>
    <dbReference type="NCBI Taxonomy" id="3120821"/>
    <lineage>
        <taxon>Bacteria</taxon>
        <taxon>Bacillati</taxon>
        <taxon>Actinomycetota</taxon>
        <taxon>Actinomycetes</taxon>
        <taxon>Micrococcales</taxon>
        <taxon>Jonesiaceae</taxon>
    </lineage>
</organism>
<reference evidence="1" key="1">
    <citation type="submission" date="2024-02" db="EMBL/GenBank/DDBJ databases">
        <title>Tomenella chthoni gen. nov. sp. nov., a member of the family Jonesiaceae isolated from bat guano.</title>
        <authorList>
            <person name="Miller S.L."/>
            <person name="King J."/>
            <person name="Sankaranarayanan K."/>
            <person name="Lawson P.A."/>
        </authorList>
    </citation>
    <scope>NUCLEOTIDE SEQUENCE</scope>
    <source>
        <strain evidence="1">BS-20</strain>
    </source>
</reference>
<evidence type="ECO:0008006" key="2">
    <source>
        <dbReference type="Google" id="ProtNLM"/>
    </source>
</evidence>
<evidence type="ECO:0000313" key="1">
    <source>
        <dbReference type="EMBL" id="XBH21927.1"/>
    </source>
</evidence>
<gene>
    <name evidence="1" type="ORF">V5R04_01485</name>
</gene>
<sequence length="94" mass="10737">MNEQAYAWAWKQADLSMEQSIVLLALAHFLDEGRIVGRMPMTELVRKSRQTQAEVLVRLQELKAKALISYDLNLIPDTLVYSLPVEFDEVTTGE</sequence>